<dbReference type="Proteomes" id="UP000269793">
    <property type="component" value="Chromosome VI"/>
</dbReference>
<sequence length="2559" mass="279390">MEKEAWEGGVRRRLPAYDAGVGGASSPAGHMHQPGKPIGFLAARKTPYAKKLLSKRLILFTVVILPFLIIFNLFLICVPILWGVANHTLAVSVMHIYASNLTNIKEDNFELTIEGQVKKAGVFPAHIFFREPVHVTWNTVPSDDRPMREVQLGHFPLERIGVAAGHGRIKQITRFNITDVPSFTEFTKFLIQTKEFTWRLTCNNVHIEAFSFLPTFKNLKLTKDVVFNGINNFEDVKILDFKLPAADPQGGISYEAYTSVYNPSPFGVQLGRLSLDLYAYGMHLGPGYSPNINITRGINYVKLTGRILPKTDSRDLSKMSEIFTKYINHEVTPTVAVGKDITNVDYEVPSWLREAIKVLRLQVPFQSPEPINPIKQVTIMQFNLTYPPGGDAYGPMASSDSLSAQLAVPFGFPLRVVSAKNEITIVNEKNGKPIIMVNGVNSAAETSLDVISAGQTEGTIYLTLKPSPMSLPSQSDDARKEFEDFQKEFTFAKEDIKYFNGTSKALTETPVGTVLLNGIKFSVESGLLGLQGLNHYPTLVLGLDVIGGTRDNINIKVNTSIFNPSNVNLDVGTTTLLMIKDIVVGSVTLPDLKLAIGNNTLEIDAKFNPNAGPQGLEMLNRFISGINTKFNISGYEDSTSIASLKPAFSAVRINSTLPGLQQKLVQSTKLKVLDSTGNKDDVAQALVSLSNPFTSSLSITHIISNVTSHGLFIASLDTDTQFNAGGKKVSQSPLLDLHLNLYPPDIFALVRDYALDAGLDVMQLDAIVKIGGYTYSDTTNANSLKKHKNGKRHVLDGGTLRSEDSGNSFRAGHELEKRKTNMFTNFNIVDFTDKAFSKAQVNLNILSTCNIGDYQTELQFVQSNVPLQTDDTLHKLLPVLAKPIVQKIIDGAILTIESVTILDPKPKSFVTSLKGSITHSGPFDASISFPDGLQVSWNGKVLGQLKMPDIKLAADEGAQLDLNAEFAVADVDGLTEFTKFLLTKPSFIWNIQGKNLRVSALGIEVGGLDISKTIILTGFNGLKNKVRITDYDLPSNDPAGGIHLTAESDITSPSQVGVRLSRFGVSVWSNGTNLGPTAAESEFTLNPLSSTNLPLAGRLKHQSDDGDLEVLSNIFTNVVHGETIPLTIQGEYAGPSEVTWLNEGIKSLKVNTILPAKHFSVIKAIDINQLTLMFSKKAPWEPKASSNNTQAPFYLPFGFPINIKQTGGGFIENYKSTDIAVLNIPYSPAQTQVRARILTLEFKNSPMSAYSSKHAQFSQFIADTTKQDCVKFQLHGKANAKADTAAGYVTVSDISFSVETSLLGIQNLNARPVFVANLDVKHGFKDYLLITVNSFMYNPSHISVGTGDVSFNLEFQNHMIGTVDIHDLVLEPGLNKKFTNVKYHPHGAANIAAGQTMLENYVQGIESTTKIHGTKDTTDIASLKQAMSGIDLMVKIPPLHKLIILEDRLVIPKNIDKTHIAQASFQLANPFTASINLIRVDAKASYKGIFLGQINDDLSKNPIRANGHQTITSRTLPIKMDLNPKNLIRFIKQAAADTGTDLGPLEHEFDLVMAMKNTETSIKAMPDSSPPNCHSGHQFDVFGAVFSLLKGLKVTLDIKSTVKIDDYKTDLNFKQEPVPTDTDDTALYLIGPVGKPIVQRIVNEAVLAFSVANATNLRNDGFDVSLRGKLVNTGPFDAQIEFPEGVSVTWSGKDIAKVYLPPVCAKADEGVPNYNTKGQLKIIDHKAFTEFSTYILHNRQFKWTIHSNKLRVRALNIIFSDVHISKDLTFDAFNGLPGVKITNFDIPGETKDSLKITSGTMIPSPASLGIQLDTANFLIFYKNRLQGPIHSNNLFIGAHTTTSATLHGFITRKDSDADRDITGDLFSNYLQGKNKTLSIKGDSVVTRANGNKPVKWLTAAFKSLTLKVVLPGKIYDIVKSAQIIDIFVTMMEQRDTWSPRIASNMTLAQYANPLHFSLKPMKISLSGILSFEGADAARLELPLLRASAGISHGPEDQQPLALSFKNQRLQAMDHGAFANFLGKIAYTSRVSFQVRGSVGIIGHMVIGDIPVKGIPFSGITSSLAGFNSFTGEADTYKADVKGATPQYLDMSVRMRMKNPSNITLKTTGMKLPSFHEGTYFGRALLDDKTIVPGINDIDAIARYQPNDPNNTVAQSVVQKFLQPKEHQPKEIRYIVPIEIQGKGFENANPPLSPFASLVPGLAQVHAKSSFPGMGSRSLEYVDNYIDLLGLFAGPDLRPFARVRLHFKNDAPSPLEIITIQSDARVAGESESVEKTATFFVDFHYLLKTDPRCKSPCYMRAAKATKVDPGRHTCCMIPNVLLYQGLLPTYKLLGNKVDVYNQLRVQVGGKNGIIFPAIHFNEFYVPTTYHISIGETPVLNITNAAQFIGGLTKALSMMNRQEKLRLAQGIKKAGRNHIATLVDNGMKDLICGVEDLIPLDFLDLAGCKKKGKITSNASQKSTSGGLKVSDASSRSSKAQSSPTPKGGNTSDTHQSMNSQNQKTTSTAGNKSSDDDDHNGKNSNSGNQDGGDKHTSSGQILDSGQSSKGNNKGEGLGNLFG</sequence>
<accession>A0A3G2S8M9</accession>
<evidence type="ECO:0000313" key="4">
    <source>
        <dbReference type="Proteomes" id="UP000269793"/>
    </source>
</evidence>
<feature type="region of interest" description="Disordered" evidence="1">
    <location>
        <begin position="2451"/>
        <end position="2559"/>
    </location>
</feature>
<keyword evidence="2" id="KW-1133">Transmembrane helix</keyword>
<organism evidence="3 4">
    <name type="scientific">Malassezia restricta (strain ATCC 96810 / NBRC 103918 / CBS 7877)</name>
    <name type="common">Seborrheic dermatitis infection agent</name>
    <dbReference type="NCBI Taxonomy" id="425264"/>
    <lineage>
        <taxon>Eukaryota</taxon>
        <taxon>Fungi</taxon>
        <taxon>Dikarya</taxon>
        <taxon>Basidiomycota</taxon>
        <taxon>Ustilaginomycotina</taxon>
        <taxon>Malasseziomycetes</taxon>
        <taxon>Malasseziales</taxon>
        <taxon>Malasseziaceae</taxon>
        <taxon>Malassezia</taxon>
    </lineage>
</organism>
<evidence type="ECO:0000256" key="2">
    <source>
        <dbReference type="SAM" id="Phobius"/>
    </source>
</evidence>
<feature type="compositionally biased region" description="Low complexity" evidence="1">
    <location>
        <begin position="2468"/>
        <end position="2480"/>
    </location>
</feature>
<keyword evidence="4" id="KW-1185">Reference proteome</keyword>
<dbReference type="PANTHER" id="PTHR35895:SF1">
    <property type="entry name" value="LIPID-BINDING SERUM GLYCOPROTEIN C-TERMINAL DOMAIN-CONTAINING PROTEIN"/>
    <property type="match status" value="1"/>
</dbReference>
<keyword evidence="2" id="KW-0472">Membrane</keyword>
<dbReference type="VEuPathDB" id="FungiDB:DNF11_3463"/>
<gene>
    <name evidence="3" type="ORF">DNF11_3463</name>
</gene>
<feature type="transmembrane region" description="Helical" evidence="2">
    <location>
        <begin position="57"/>
        <end position="82"/>
    </location>
</feature>
<dbReference type="InterPro" id="IPR022185">
    <property type="entry name" value="DUF3712"/>
</dbReference>
<evidence type="ECO:0000256" key="1">
    <source>
        <dbReference type="SAM" id="MobiDB-lite"/>
    </source>
</evidence>
<dbReference type="InterPro" id="IPR046368">
    <property type="entry name" value="Tag1"/>
</dbReference>
<dbReference type="STRING" id="425264.A0A3G2S8M9"/>
<dbReference type="EMBL" id="CP033153">
    <property type="protein sequence ID" value="AYO44413.1"/>
    <property type="molecule type" value="Genomic_DNA"/>
</dbReference>
<reference evidence="3 4" key="1">
    <citation type="submission" date="2018-10" db="EMBL/GenBank/DDBJ databases">
        <title>Complete genome sequence of Malassezia restricta CBS 7877.</title>
        <authorList>
            <person name="Morand S.C."/>
            <person name="Bertignac M."/>
            <person name="Iltis A."/>
            <person name="Kolder I."/>
            <person name="Pirovano W."/>
            <person name="Jourdain R."/>
            <person name="Clavaud C."/>
        </authorList>
    </citation>
    <scope>NUCLEOTIDE SEQUENCE [LARGE SCALE GENOMIC DNA]</scope>
    <source>
        <strain evidence="3 4">CBS 7877</strain>
    </source>
</reference>
<feature type="compositionally biased region" description="Polar residues" evidence="1">
    <location>
        <begin position="2481"/>
        <end position="2509"/>
    </location>
</feature>
<dbReference type="GO" id="GO:0000329">
    <property type="term" value="C:fungal-type vacuole membrane"/>
    <property type="evidence" value="ECO:0007669"/>
    <property type="project" value="InterPro"/>
</dbReference>
<protein>
    <submittedName>
        <fullName evidence="3">Late embryogenesis abundant protein</fullName>
    </submittedName>
</protein>
<keyword evidence="2" id="KW-0812">Transmembrane</keyword>
<evidence type="ECO:0000313" key="3">
    <source>
        <dbReference type="EMBL" id="AYO44413.1"/>
    </source>
</evidence>
<feature type="compositionally biased region" description="Polar residues" evidence="1">
    <location>
        <begin position="2534"/>
        <end position="2545"/>
    </location>
</feature>
<dbReference type="OrthoDB" id="10039566at2759"/>
<dbReference type="PANTHER" id="PTHR35895">
    <property type="entry name" value="CHROMOSOME 16, WHOLE GENOME SHOTGUN SEQUENCE"/>
    <property type="match status" value="1"/>
</dbReference>
<feature type="compositionally biased region" description="Gly residues" evidence="1">
    <location>
        <begin position="2550"/>
        <end position="2559"/>
    </location>
</feature>
<feature type="compositionally biased region" description="Polar residues" evidence="1">
    <location>
        <begin position="2452"/>
        <end position="2463"/>
    </location>
</feature>
<proteinExistence type="predicted"/>
<dbReference type="Pfam" id="PF12505">
    <property type="entry name" value="DUF3712"/>
    <property type="match status" value="6"/>
</dbReference>
<name>A0A3G2S8M9_MALR7</name>